<keyword evidence="7" id="KW-0995">Kinetochore</keyword>
<keyword evidence="6" id="KW-0498">Mitosis</keyword>
<evidence type="ECO:0000256" key="7">
    <source>
        <dbReference type="ARBA" id="ARBA00022838"/>
    </source>
</evidence>
<evidence type="ECO:0000313" key="15">
    <source>
        <dbReference type="EMBL" id="GIX66117.1"/>
    </source>
</evidence>
<comment type="similarity">
    <text evidence="3">Belongs to the NDC80/HEC1 family.</text>
</comment>
<gene>
    <name evidence="15" type="ORF">BcabD6B2_55530</name>
</gene>
<keyword evidence="16" id="KW-1185">Reference proteome</keyword>
<evidence type="ECO:0000256" key="5">
    <source>
        <dbReference type="ARBA" id="ARBA00022618"/>
    </source>
</evidence>
<evidence type="ECO:0000256" key="1">
    <source>
        <dbReference type="ARBA" id="ARBA00004123"/>
    </source>
</evidence>
<evidence type="ECO:0000256" key="9">
    <source>
        <dbReference type="ARBA" id="ARBA00023242"/>
    </source>
</evidence>
<dbReference type="RefSeq" id="XP_067718186.1">
    <property type="nucleotide sequence ID" value="XM_067862085.1"/>
</dbReference>
<proteinExistence type="inferred from homology"/>
<comment type="caution">
    <text evidence="15">The sequence shown here is derived from an EMBL/GenBank/DDBJ whole genome shotgun (WGS) entry which is preliminary data.</text>
</comment>
<evidence type="ECO:0000256" key="8">
    <source>
        <dbReference type="ARBA" id="ARBA00023054"/>
    </source>
</evidence>
<dbReference type="GO" id="GO:0051301">
    <property type="term" value="P:cell division"/>
    <property type="evidence" value="ECO:0007669"/>
    <property type="project" value="UniProtKB-KW"/>
</dbReference>
<dbReference type="GO" id="GO:0031262">
    <property type="term" value="C:Ndc80 complex"/>
    <property type="evidence" value="ECO:0007669"/>
    <property type="project" value="InterPro"/>
</dbReference>
<feature type="coiled-coil region" evidence="12">
    <location>
        <begin position="216"/>
        <end position="347"/>
    </location>
</feature>
<keyword evidence="8 12" id="KW-0175">Coiled coil</keyword>
<feature type="compositionally biased region" description="Polar residues" evidence="13">
    <location>
        <begin position="879"/>
        <end position="889"/>
    </location>
</feature>
<dbReference type="PANTHER" id="PTHR10643">
    <property type="entry name" value="KINETOCHORE PROTEIN NDC80"/>
    <property type="match status" value="1"/>
</dbReference>
<dbReference type="GO" id="GO:0005634">
    <property type="term" value="C:nucleus"/>
    <property type="evidence" value="ECO:0007669"/>
    <property type="project" value="UniProtKB-SubCell"/>
</dbReference>
<dbReference type="GO" id="GO:0051315">
    <property type="term" value="P:attachment of mitotic spindle microtubules to kinetochore"/>
    <property type="evidence" value="ECO:0007669"/>
    <property type="project" value="InterPro"/>
</dbReference>
<feature type="region of interest" description="Disordered" evidence="13">
    <location>
        <begin position="592"/>
        <end position="654"/>
    </location>
</feature>
<dbReference type="EMBL" id="BPLF01000006">
    <property type="protein sequence ID" value="GIX66117.1"/>
    <property type="molecule type" value="Genomic_DNA"/>
</dbReference>
<accession>A0AAV4M2L1</accession>
<keyword evidence="9" id="KW-0539">Nucleus</keyword>
<evidence type="ECO:0000256" key="6">
    <source>
        <dbReference type="ARBA" id="ARBA00022776"/>
    </source>
</evidence>
<dbReference type="InterPro" id="IPR005550">
    <property type="entry name" value="Kinetochore_Ndc80"/>
</dbReference>
<feature type="compositionally biased region" description="Pro residues" evidence="13">
    <location>
        <begin position="604"/>
        <end position="613"/>
    </location>
</feature>
<evidence type="ECO:0000256" key="12">
    <source>
        <dbReference type="SAM" id="Coils"/>
    </source>
</evidence>
<sequence>MESVLSSLKNAKSALSGQAPAASRQNAPPTATKTQLTNKKECVQCILGFLASRGFHPCTAKELLRSPPLQILLDIWNFLFRLLDPSANVTKENMAVEVPKFFKDFGYPHIMKTSHLRTPTADHQWEANLVALSWLCKLLLYEQECFDRPFEIANKPQQPAMLGLEIGANGKATITNSMVARFVTEQATQHFQLYVRGEVNSVQLTSEFRSAVADLLAVLQESVDDKMAHLEELRNRTLELQKELESFARTKEWIATASSELQRIEELTGSLRASCEQAAETLRKHKQALREEEAALAAQEEQNSELERQIELQTINKNVVRDLNQALKALKARIADGSRRIKELEHEIATTEAGAHAVEASLVAAHKALSSTHESIKNFLMNNGQHAESWRSLGALRVNARGSQESEVLGTSAAAYRGVLEEVINKDRELMRLSGETRAELERANRQLEEFGNALTRETADALRETASVVKQQLLDEQDSHLQLEASKLADVIRAAAKEDLDRARRELERAEAAVAEAQNRLRQQEARAQGTWRELVARFREMFRAACETKESNRQALRGLAAGGAGRGGPRGGVLGEGVAGVEKVGRHDVAIDVPDPDGQGPPEAPEAPVPQAPVGRQGRQGGQGEEVDQVQEAGQRVAEGRQLEQEDNRHDPQIDVQPVQAKGLPHQGAVADGGLGAVGEVRVVLLILGLDAVALPPHGRAQRSVEREAVRGPAGALLRGAVQDRLLVGVEEPVLPVEMCGASCAVRGLQRQVAVAVRKTAEASRRFSVSAFDADTRRHMSAAALLQKLAAPTLGAKFAAVGAAHLHSGAEPAAAVPCVSASNSENSGEGAVTCAGDEEDTEGTESGRVTRRGRGADLPPSDGEGEREEAHVAGAEESSQTASQTASGRFKEYGNVYAKHEPTMFGDWSHMGRLEYQFCGEPRRRHFRQPDARPRRQWPLGERELHVLVQQAAVLQQPRLVGLEVAVARAAHLDQHGVGRHRHGRVAVDVVAQHRHLDLRGVPVVAREDVAADEQTLDHVVAAQRKHRGHVDADGVARRPDHHVGARRRGPLVVHLDQRALTRQGPGRLVHAEDERLALLRVDVAREVEGAAGAGERRAPRVEELAVERAAEERVGAAQRRGGRARLGRAGGGRAHAGILEDAADDVLVLRAGRRAEGVGARVRLALLQEGIQLGLGVDRRGLRRRPGVRLAFAPVGDVVGHVRRCHRPRAHGD</sequence>
<keyword evidence="10" id="KW-0131">Cell cycle</keyword>
<dbReference type="InterPro" id="IPR055260">
    <property type="entry name" value="Ndc80_CH"/>
</dbReference>
<feature type="domain" description="Kinetochore protein Ndc80 CH" evidence="14">
    <location>
        <begin position="12"/>
        <end position="141"/>
    </location>
</feature>
<comment type="subcellular location">
    <subcellularLocation>
        <location evidence="2">Chromosome</location>
        <location evidence="2">Centromere</location>
        <location evidence="2">Kinetochore</location>
    </subcellularLocation>
    <subcellularLocation>
        <location evidence="1">Nucleus</location>
    </subcellularLocation>
</comment>
<dbReference type="Gene3D" id="1.10.418.30">
    <property type="entry name" value="Ncd80 complex, Ncd80 subunit"/>
    <property type="match status" value="1"/>
</dbReference>
<feature type="region of interest" description="Disordered" evidence="13">
    <location>
        <begin position="822"/>
        <end position="889"/>
    </location>
</feature>
<reference evidence="15 16" key="1">
    <citation type="submission" date="2021-06" db="EMBL/GenBank/DDBJ databases">
        <title>Genome sequence of Babesia caballi.</title>
        <authorList>
            <person name="Yamagishi J."/>
            <person name="Kidaka T."/>
            <person name="Ochi A."/>
        </authorList>
    </citation>
    <scope>NUCLEOTIDE SEQUENCE [LARGE SCALE GENOMIC DNA]</scope>
    <source>
        <strain evidence="15">USDA-D6B2</strain>
    </source>
</reference>
<dbReference type="PANTHER" id="PTHR10643:SF2">
    <property type="entry name" value="KINETOCHORE PROTEIN NDC80 HOMOLOG"/>
    <property type="match status" value="1"/>
</dbReference>
<protein>
    <submittedName>
        <fullName evidence="15">HEC/Ndc80p family protein</fullName>
    </submittedName>
</protein>
<feature type="compositionally biased region" description="Basic and acidic residues" evidence="13">
    <location>
        <begin position="640"/>
        <end position="654"/>
    </location>
</feature>
<evidence type="ECO:0000313" key="16">
    <source>
        <dbReference type="Proteomes" id="UP001497744"/>
    </source>
</evidence>
<evidence type="ECO:0000256" key="10">
    <source>
        <dbReference type="ARBA" id="ARBA00023306"/>
    </source>
</evidence>
<dbReference type="Pfam" id="PF03801">
    <property type="entry name" value="Ndc80_HEC"/>
    <property type="match status" value="1"/>
</dbReference>
<feature type="coiled-coil region" evidence="12">
    <location>
        <begin position="494"/>
        <end position="528"/>
    </location>
</feature>
<evidence type="ECO:0000256" key="11">
    <source>
        <dbReference type="ARBA" id="ARBA00023328"/>
    </source>
</evidence>
<evidence type="ECO:0000256" key="4">
    <source>
        <dbReference type="ARBA" id="ARBA00022454"/>
    </source>
</evidence>
<evidence type="ECO:0000256" key="3">
    <source>
        <dbReference type="ARBA" id="ARBA00007050"/>
    </source>
</evidence>
<evidence type="ECO:0000256" key="2">
    <source>
        <dbReference type="ARBA" id="ARBA00004629"/>
    </source>
</evidence>
<keyword evidence="4" id="KW-0158">Chromosome</keyword>
<dbReference type="GeneID" id="94197598"/>
<dbReference type="InterPro" id="IPR038273">
    <property type="entry name" value="Ndc80_sf"/>
</dbReference>
<evidence type="ECO:0000256" key="13">
    <source>
        <dbReference type="SAM" id="MobiDB-lite"/>
    </source>
</evidence>
<keyword evidence="5" id="KW-0132">Cell division</keyword>
<dbReference type="Proteomes" id="UP001497744">
    <property type="component" value="Unassembled WGS sequence"/>
</dbReference>
<name>A0AAV4M2L1_BABCB</name>
<keyword evidence="11" id="KW-0137">Centromere</keyword>
<evidence type="ECO:0000259" key="14">
    <source>
        <dbReference type="Pfam" id="PF03801"/>
    </source>
</evidence>
<dbReference type="AlphaFoldDB" id="A0AAV4M2L1"/>
<organism evidence="15 16">
    <name type="scientific">Babesia caballi</name>
    <dbReference type="NCBI Taxonomy" id="5871"/>
    <lineage>
        <taxon>Eukaryota</taxon>
        <taxon>Sar</taxon>
        <taxon>Alveolata</taxon>
        <taxon>Apicomplexa</taxon>
        <taxon>Aconoidasida</taxon>
        <taxon>Piroplasmida</taxon>
        <taxon>Babesiidae</taxon>
        <taxon>Babesia</taxon>
    </lineage>
</organism>